<accession>A0A0U2YR30</accession>
<keyword evidence="1" id="KW-0472">Membrane</keyword>
<organism evidence="4 5">
    <name type="scientific">Planococcus rifietoensis</name>
    <dbReference type="NCBI Taxonomy" id="200991"/>
    <lineage>
        <taxon>Bacteria</taxon>
        <taxon>Bacillati</taxon>
        <taxon>Bacillota</taxon>
        <taxon>Bacilli</taxon>
        <taxon>Bacillales</taxon>
        <taxon>Caryophanaceae</taxon>
        <taxon>Planococcus</taxon>
    </lineage>
</organism>
<feature type="domain" description="DUF4179" evidence="2">
    <location>
        <begin position="40"/>
        <end position="133"/>
    </location>
</feature>
<evidence type="ECO:0000259" key="2">
    <source>
        <dbReference type="Pfam" id="PF13786"/>
    </source>
</evidence>
<dbReference type="KEGG" id="prt:AUC31_01800"/>
<dbReference type="InterPro" id="IPR040680">
    <property type="entry name" value="DUF5643"/>
</dbReference>
<protein>
    <recommendedName>
        <fullName evidence="6">DUF4179 domain-containing protein</fullName>
    </recommendedName>
</protein>
<dbReference type="Gene3D" id="2.60.40.1640">
    <property type="entry name" value="Conserved domain protein"/>
    <property type="match status" value="1"/>
</dbReference>
<dbReference type="Pfam" id="PF13786">
    <property type="entry name" value="DUF4179"/>
    <property type="match status" value="1"/>
</dbReference>
<dbReference type="AlphaFoldDB" id="A0A0U2YR30"/>
<feature type="domain" description="DUF5643" evidence="3">
    <location>
        <begin position="223"/>
        <end position="342"/>
    </location>
</feature>
<sequence>MNDKEISIKNAMQNIKVPEDRLESIIDDAFYETSKPKKNKRWKWLMPAIAAAILFIGLFTATLSASPVLANYMAQVPVIGNVFSIFAEEEEGLIQYERFSDDVKLTQSSNGVTISIDKAVYDGTNVTFTYTVTSTKELDDSAHLTGFPQLLEGEGPTGSMDWKLAEGSLIGINTIPHLDEEAAQVNVVWEPESLFTDAGEIEGDWKFEFAVDQLKTDPIILDEINSEGGVTVHFTEVTFTDVAVNVAYQQLVDPALLEVWEAVEVELIAADDLGNVYLVPYNGGTTYGDARTREDFFWTATMRGLDPMATSLTFYPFGHISRMEEGKEPESIRIEFDALEINMLEGTYQIIEDPEFPVYDEEEEEK</sequence>
<dbReference type="Proteomes" id="UP000067683">
    <property type="component" value="Chromosome"/>
</dbReference>
<evidence type="ECO:0000313" key="5">
    <source>
        <dbReference type="Proteomes" id="UP000067683"/>
    </source>
</evidence>
<name>A0A0U2YR30_9BACL</name>
<dbReference type="RefSeq" id="WP_058380770.1">
    <property type="nucleotide sequence ID" value="NZ_CP013659.2"/>
</dbReference>
<keyword evidence="1" id="KW-0812">Transmembrane</keyword>
<keyword evidence="1" id="KW-1133">Transmembrane helix</keyword>
<evidence type="ECO:0000256" key="1">
    <source>
        <dbReference type="SAM" id="Phobius"/>
    </source>
</evidence>
<evidence type="ECO:0008006" key="6">
    <source>
        <dbReference type="Google" id="ProtNLM"/>
    </source>
</evidence>
<feature type="transmembrane region" description="Helical" evidence="1">
    <location>
        <begin position="44"/>
        <end position="65"/>
    </location>
</feature>
<evidence type="ECO:0000259" key="3">
    <source>
        <dbReference type="Pfam" id="PF18705"/>
    </source>
</evidence>
<dbReference type="InterPro" id="IPR025436">
    <property type="entry name" value="DUF4179"/>
</dbReference>
<proteinExistence type="predicted"/>
<keyword evidence="5" id="KW-1185">Reference proteome</keyword>
<dbReference type="Pfam" id="PF18705">
    <property type="entry name" value="DUF5643"/>
    <property type="match status" value="1"/>
</dbReference>
<evidence type="ECO:0000313" key="4">
    <source>
        <dbReference type="EMBL" id="ALS74062.1"/>
    </source>
</evidence>
<gene>
    <name evidence="4" type="ORF">AUC31_01800</name>
</gene>
<dbReference type="EMBL" id="CP013659">
    <property type="protein sequence ID" value="ALS74062.1"/>
    <property type="molecule type" value="Genomic_DNA"/>
</dbReference>
<reference evidence="4" key="1">
    <citation type="submission" date="2016-01" db="EMBL/GenBank/DDBJ databases">
        <title>Complete genome of Planococcus rifietoensis type strain M8.</title>
        <authorList>
            <person name="See-Too W.S."/>
        </authorList>
    </citation>
    <scope>NUCLEOTIDE SEQUENCE [LARGE SCALE GENOMIC DNA]</scope>
    <source>
        <strain evidence="4">M8</strain>
    </source>
</reference>
<dbReference type="Gene3D" id="2.60.40.1630">
    <property type="entry name" value="bacillus anthracis domain"/>
    <property type="match status" value="1"/>
</dbReference>
<dbReference type="STRING" id="200991.AUC31_01800"/>